<dbReference type="SUPFAM" id="SSF56672">
    <property type="entry name" value="DNA/RNA polymerases"/>
    <property type="match status" value="1"/>
</dbReference>
<evidence type="ECO:0000313" key="7">
    <source>
        <dbReference type="EMBL" id="WVZ80759.1"/>
    </source>
</evidence>
<proteinExistence type="predicted"/>
<dbReference type="Pfam" id="PF22936">
    <property type="entry name" value="Pol_BBD"/>
    <property type="match status" value="1"/>
</dbReference>
<evidence type="ECO:0000256" key="3">
    <source>
        <dbReference type="ARBA" id="ARBA00022750"/>
    </source>
</evidence>
<dbReference type="InterPro" id="IPR036397">
    <property type="entry name" value="RNaseH_sf"/>
</dbReference>
<keyword evidence="8" id="KW-1185">Reference proteome</keyword>
<dbReference type="Pfam" id="PF07727">
    <property type="entry name" value="RVT_2"/>
    <property type="match status" value="1"/>
</dbReference>
<accession>A0AAQ3TUN4</accession>
<dbReference type="PANTHER" id="PTHR42648">
    <property type="entry name" value="TRANSPOSASE, PUTATIVE-RELATED"/>
    <property type="match status" value="1"/>
</dbReference>
<dbReference type="PROSITE" id="PS50994">
    <property type="entry name" value="INTEGRASE"/>
    <property type="match status" value="1"/>
</dbReference>
<feature type="domain" description="Integrase catalytic" evidence="6">
    <location>
        <begin position="169"/>
        <end position="345"/>
    </location>
</feature>
<dbReference type="EMBL" id="CP144750">
    <property type="protein sequence ID" value="WVZ80759.1"/>
    <property type="molecule type" value="Genomic_DNA"/>
</dbReference>
<protein>
    <recommendedName>
        <fullName evidence="6">Integrase catalytic domain-containing protein</fullName>
    </recommendedName>
</protein>
<evidence type="ECO:0000256" key="1">
    <source>
        <dbReference type="ARBA" id="ARBA00022670"/>
    </source>
</evidence>
<keyword evidence="2" id="KW-0479">Metal-binding</keyword>
<dbReference type="GO" id="GO:0003676">
    <property type="term" value="F:nucleic acid binding"/>
    <property type="evidence" value="ECO:0007669"/>
    <property type="project" value="InterPro"/>
</dbReference>
<dbReference type="InterPro" id="IPR043502">
    <property type="entry name" value="DNA/RNA_pol_sf"/>
</dbReference>
<evidence type="ECO:0000259" key="6">
    <source>
        <dbReference type="PROSITE" id="PS50994"/>
    </source>
</evidence>
<feature type="region of interest" description="Disordered" evidence="5">
    <location>
        <begin position="488"/>
        <end position="527"/>
    </location>
</feature>
<keyword evidence="4" id="KW-0378">Hydrolase</keyword>
<dbReference type="GO" id="GO:0015074">
    <property type="term" value="P:DNA integration"/>
    <property type="evidence" value="ECO:0007669"/>
    <property type="project" value="InterPro"/>
</dbReference>
<dbReference type="SUPFAM" id="SSF53098">
    <property type="entry name" value="Ribonuclease H-like"/>
    <property type="match status" value="1"/>
</dbReference>
<dbReference type="Proteomes" id="UP001341281">
    <property type="component" value="Chromosome 06"/>
</dbReference>
<dbReference type="GO" id="GO:0006508">
    <property type="term" value="P:proteolysis"/>
    <property type="evidence" value="ECO:0007669"/>
    <property type="project" value="UniProtKB-KW"/>
</dbReference>
<keyword evidence="3" id="KW-0064">Aspartyl protease</keyword>
<dbReference type="InterPro" id="IPR057670">
    <property type="entry name" value="SH3_retrovirus"/>
</dbReference>
<dbReference type="InterPro" id="IPR054722">
    <property type="entry name" value="PolX-like_BBD"/>
</dbReference>
<dbReference type="Pfam" id="PF00665">
    <property type="entry name" value="rve"/>
    <property type="match status" value="1"/>
</dbReference>
<dbReference type="Pfam" id="PF25597">
    <property type="entry name" value="SH3_retrovirus"/>
    <property type="match status" value="1"/>
</dbReference>
<evidence type="ECO:0000256" key="4">
    <source>
        <dbReference type="ARBA" id="ARBA00022801"/>
    </source>
</evidence>
<feature type="region of interest" description="Disordered" evidence="5">
    <location>
        <begin position="434"/>
        <end position="469"/>
    </location>
</feature>
<dbReference type="InterPro" id="IPR012337">
    <property type="entry name" value="RNaseH-like_sf"/>
</dbReference>
<dbReference type="InterPro" id="IPR039537">
    <property type="entry name" value="Retrotran_Ty1/copia-like"/>
</dbReference>
<evidence type="ECO:0000256" key="2">
    <source>
        <dbReference type="ARBA" id="ARBA00022723"/>
    </source>
</evidence>
<dbReference type="GO" id="GO:0004190">
    <property type="term" value="F:aspartic-type endopeptidase activity"/>
    <property type="evidence" value="ECO:0007669"/>
    <property type="project" value="UniProtKB-KW"/>
</dbReference>
<dbReference type="GO" id="GO:0046872">
    <property type="term" value="F:metal ion binding"/>
    <property type="evidence" value="ECO:0007669"/>
    <property type="project" value="UniProtKB-KW"/>
</dbReference>
<gene>
    <name evidence="7" type="ORF">U9M48_028212</name>
</gene>
<dbReference type="PANTHER" id="PTHR42648:SF21">
    <property type="entry name" value="CYSTEINE-RICH RLK (RECEPTOR-LIKE PROTEIN KINASE) 8"/>
    <property type="match status" value="1"/>
</dbReference>
<dbReference type="InterPro" id="IPR013103">
    <property type="entry name" value="RVT_2"/>
</dbReference>
<dbReference type="CDD" id="cd09272">
    <property type="entry name" value="RNase_HI_RT_Ty1"/>
    <property type="match status" value="1"/>
</dbReference>
<dbReference type="InterPro" id="IPR001584">
    <property type="entry name" value="Integrase_cat-core"/>
</dbReference>
<feature type="compositionally biased region" description="Polar residues" evidence="5">
    <location>
        <begin position="451"/>
        <end position="460"/>
    </location>
</feature>
<dbReference type="AlphaFoldDB" id="A0AAQ3TUN4"/>
<evidence type="ECO:0000256" key="5">
    <source>
        <dbReference type="SAM" id="MobiDB-lite"/>
    </source>
</evidence>
<keyword evidence="1" id="KW-0645">Protease</keyword>
<organism evidence="7 8">
    <name type="scientific">Paspalum notatum var. saurae</name>
    <dbReference type="NCBI Taxonomy" id="547442"/>
    <lineage>
        <taxon>Eukaryota</taxon>
        <taxon>Viridiplantae</taxon>
        <taxon>Streptophyta</taxon>
        <taxon>Embryophyta</taxon>
        <taxon>Tracheophyta</taxon>
        <taxon>Spermatophyta</taxon>
        <taxon>Magnoliopsida</taxon>
        <taxon>Liliopsida</taxon>
        <taxon>Poales</taxon>
        <taxon>Poaceae</taxon>
        <taxon>PACMAD clade</taxon>
        <taxon>Panicoideae</taxon>
        <taxon>Andropogonodae</taxon>
        <taxon>Paspaleae</taxon>
        <taxon>Paspalinae</taxon>
        <taxon>Paspalum</taxon>
    </lineage>
</organism>
<sequence length="1055" mass="119867">MDSGCTQHMTGDSRMFTSLSGDVENYDKITFGDNSKGKVEGLGKIEISSEYSINNVLLVDSLNFNLLFVGQLCDLGFQCLFKPNEVIVSKIDGGEEVFKGFRHNNLYLVNFNSKNANLQACLFSKNSMGYVGMNTLKKVMKKDLVRGLKDITFEKDKLCSTCQAGKQVANTHPSKTFMSTSRSLELLHMDLFGPTTYTSIGGNNYGFVIVDDFTRYTWVYFLEDKTEVAHVFSKFAKRAQNEFNTSIVKIRSDNGREFDNTNIEEYCDEVGIKHEFSATYTPQQNGVVERKNRTLITLARSMLDEYGTSEKFWAEAINTACYASNRLYPHRLLDKTPYELLNGRKPKISYFRVFGCKCYIYKKRQHLGKFQRRCDIGFLLGYSSKSKAYRVFNNATGMVEETYDVEFDESNGSQGAHVDVVDIDEEPLIEAMKNMPIGDIKPKEDEDEVQTIDQPSSSMAPQDGSEQDKILPNEDVHVPQEQIDEQAQDVGTPVQAPQVAPQRRSQLTSGHPKELIIGSPTRGVTTRSRNTAAFVQAYSFVSSIEPSTIDQTLSDSDWVNAMHEELNNFTRNEVWTLEARPKGARVIGTKWVFRNKQDDGGNIVRNKARLVAKGYSQVEGIDFGETFAPVARLEAIRFLLAYASHHDMKLYQMDVKSVFLNGYINELVYVEQPPGFEDPNHPNHVYRLSKALYGLKQAPRAWYERLRDFLIEKGFTIGRVDTTLFIKKMDNDLFVCQVYVDDIIFGSTNEEYCTELGKMMAKEFEMSMIGELTFFLGFQIKQLREGTFIYQEKYTRDLLKRFKMDDCKPIETPMATNTKLDPDESGIKVDQTLYRSMIGSLLYLCASRPDIMFSVCLCARFQADPKESHLTAVKRILRYLKHTPSIGLWYPKGASFELLGYKDSDFAGCRVERKSTSEGCHLLGRSLVSWSSKKQNCVSLSTAEAEYIAAGSSCAQLLYMKQMLKDYGVELSRIPLLCDNESAVKLTNNPVQHSRTKHIDIRHHFIRDHVAKGGILLRNVGTKEQLADIFTKPLDESNFCRLRGELNVLDARTIM</sequence>
<evidence type="ECO:0000313" key="8">
    <source>
        <dbReference type="Proteomes" id="UP001341281"/>
    </source>
</evidence>
<reference evidence="7 8" key="1">
    <citation type="submission" date="2024-02" db="EMBL/GenBank/DDBJ databases">
        <title>High-quality chromosome-scale genome assembly of Pensacola bahiagrass (Paspalum notatum Flugge var. saurae).</title>
        <authorList>
            <person name="Vega J.M."/>
            <person name="Podio M."/>
            <person name="Orjuela J."/>
            <person name="Siena L.A."/>
            <person name="Pessino S.C."/>
            <person name="Combes M.C."/>
            <person name="Mariac C."/>
            <person name="Albertini E."/>
            <person name="Pupilli F."/>
            <person name="Ortiz J.P.A."/>
            <person name="Leblanc O."/>
        </authorList>
    </citation>
    <scope>NUCLEOTIDE SEQUENCE [LARGE SCALE GENOMIC DNA]</scope>
    <source>
        <strain evidence="7">R1</strain>
        <tissue evidence="7">Leaf</tissue>
    </source>
</reference>
<dbReference type="Gene3D" id="3.30.420.10">
    <property type="entry name" value="Ribonuclease H-like superfamily/Ribonuclease H"/>
    <property type="match status" value="1"/>
</dbReference>
<name>A0AAQ3TUN4_PASNO</name>